<comment type="caution">
    <text evidence="1">The sequence shown here is derived from an EMBL/GenBank/DDBJ whole genome shotgun (WGS) entry which is preliminary data.</text>
</comment>
<evidence type="ECO:0000313" key="2">
    <source>
        <dbReference type="Proteomes" id="UP000601435"/>
    </source>
</evidence>
<dbReference type="AlphaFoldDB" id="A0A812V7T9"/>
<gene>
    <name evidence="1" type="ORF">SNEC2469_LOCUS17254</name>
</gene>
<sequence>MVQALRCKHVTLGSIHGRNQLCWQTFGGTQLRRHWMMQRPMQVTRVRARGVPS</sequence>
<keyword evidence="2" id="KW-1185">Reference proteome</keyword>
<reference evidence="1" key="1">
    <citation type="submission" date="2021-02" db="EMBL/GenBank/DDBJ databases">
        <authorList>
            <person name="Dougan E. K."/>
            <person name="Rhodes N."/>
            <person name="Thang M."/>
            <person name="Chan C."/>
        </authorList>
    </citation>
    <scope>NUCLEOTIDE SEQUENCE</scope>
</reference>
<accession>A0A812V7T9</accession>
<dbReference type="Proteomes" id="UP000601435">
    <property type="component" value="Unassembled WGS sequence"/>
</dbReference>
<evidence type="ECO:0000313" key="1">
    <source>
        <dbReference type="EMBL" id="CAE7603057.1"/>
    </source>
</evidence>
<organism evidence="1 2">
    <name type="scientific">Symbiodinium necroappetens</name>
    <dbReference type="NCBI Taxonomy" id="1628268"/>
    <lineage>
        <taxon>Eukaryota</taxon>
        <taxon>Sar</taxon>
        <taxon>Alveolata</taxon>
        <taxon>Dinophyceae</taxon>
        <taxon>Suessiales</taxon>
        <taxon>Symbiodiniaceae</taxon>
        <taxon>Symbiodinium</taxon>
    </lineage>
</organism>
<name>A0A812V7T9_9DINO</name>
<proteinExistence type="predicted"/>
<dbReference type="EMBL" id="CAJNJA010028468">
    <property type="protein sequence ID" value="CAE7603057.1"/>
    <property type="molecule type" value="Genomic_DNA"/>
</dbReference>
<protein>
    <submittedName>
        <fullName evidence="1">Uncharacterized protein</fullName>
    </submittedName>
</protein>